<protein>
    <submittedName>
        <fullName evidence="1">Uncharacterized protein</fullName>
    </submittedName>
</protein>
<dbReference type="RefSeq" id="WP_169680037.1">
    <property type="nucleotide sequence ID" value="NZ_JABBNU010000004.1"/>
</dbReference>
<name>A0A848IYY6_9BACT</name>
<dbReference type="Proteomes" id="UP000559010">
    <property type="component" value="Unassembled WGS sequence"/>
</dbReference>
<dbReference type="EMBL" id="JABBNU010000004">
    <property type="protein sequence ID" value="NMM48368.1"/>
    <property type="molecule type" value="Genomic_DNA"/>
</dbReference>
<organism evidence="1 2">
    <name type="scientific">Marinigracilibium pacificum</name>
    <dbReference type="NCBI Taxonomy" id="2729599"/>
    <lineage>
        <taxon>Bacteria</taxon>
        <taxon>Pseudomonadati</taxon>
        <taxon>Bacteroidota</taxon>
        <taxon>Cytophagia</taxon>
        <taxon>Cytophagales</taxon>
        <taxon>Flammeovirgaceae</taxon>
        <taxon>Marinigracilibium</taxon>
    </lineage>
</organism>
<reference evidence="1 2" key="1">
    <citation type="submission" date="2020-04" db="EMBL/GenBank/DDBJ databases">
        <title>Flammeovirgaceae bacterium KN852 isolated from deep sea.</title>
        <authorList>
            <person name="Zhang D.-C."/>
        </authorList>
    </citation>
    <scope>NUCLEOTIDE SEQUENCE [LARGE SCALE GENOMIC DNA]</scope>
    <source>
        <strain evidence="1 2">KN852</strain>
    </source>
</reference>
<sequence>MSQEAISNKTIPAIAGWVFISIDPRAGSPSGNPAYNGLYGPSATLEPGGCSNF</sequence>
<keyword evidence="2" id="KW-1185">Reference proteome</keyword>
<accession>A0A848IYY6</accession>
<comment type="caution">
    <text evidence="1">The sequence shown here is derived from an EMBL/GenBank/DDBJ whole genome shotgun (WGS) entry which is preliminary data.</text>
</comment>
<evidence type="ECO:0000313" key="1">
    <source>
        <dbReference type="EMBL" id="NMM48368.1"/>
    </source>
</evidence>
<dbReference type="AlphaFoldDB" id="A0A848IYY6"/>
<proteinExistence type="predicted"/>
<gene>
    <name evidence="1" type="ORF">HH304_08150</name>
</gene>
<evidence type="ECO:0000313" key="2">
    <source>
        <dbReference type="Proteomes" id="UP000559010"/>
    </source>
</evidence>